<dbReference type="EMBL" id="JADEWL010000067">
    <property type="protein sequence ID" value="MBE9214656.1"/>
    <property type="molecule type" value="Genomic_DNA"/>
</dbReference>
<dbReference type="Proteomes" id="UP000620559">
    <property type="component" value="Unassembled WGS sequence"/>
</dbReference>
<proteinExistence type="predicted"/>
<sequence>MSQLASSSWQRLIKNIPFKELPQLKTQATKRRILQHRNPVQFLWFLTILVAMVLWNPKLLFSCGAGGFVMLLVYSMPQWDWSQFWCRTSNFLQTTRGRLVLSVTSGLFACLGTYIAATICVNSNNIWIAAGAIAQGLAIVIILILLAWLPISLYGNQEQLELEQLLDYLIDTDPLKRMIGLRKLTKLATRQQLESETKQYIIECLQLLLTKESIAAIRDAAFDSLQALEPEQKAVSTNMKTLVPLSVKVKNRVLY</sequence>
<dbReference type="RefSeq" id="WP_193922608.1">
    <property type="nucleotide sequence ID" value="NZ_JADEWL010000067.1"/>
</dbReference>
<reference evidence="2" key="1">
    <citation type="submission" date="2020-10" db="EMBL/GenBank/DDBJ databases">
        <authorList>
            <person name="Castelo-Branco R."/>
            <person name="Eusebio N."/>
            <person name="Adriana R."/>
            <person name="Vieira A."/>
            <person name="Brugerolle De Fraissinette N."/>
            <person name="Rezende De Castro R."/>
            <person name="Schneider M.P."/>
            <person name="Vasconcelos V."/>
            <person name="Leao P.N."/>
        </authorList>
    </citation>
    <scope>NUCLEOTIDE SEQUENCE</scope>
    <source>
        <strain evidence="2">LEGE 06105</strain>
    </source>
</reference>
<evidence type="ECO:0000256" key="1">
    <source>
        <dbReference type="SAM" id="Phobius"/>
    </source>
</evidence>
<comment type="caution">
    <text evidence="2">The sequence shown here is derived from an EMBL/GenBank/DDBJ whole genome shotgun (WGS) entry which is preliminary data.</text>
</comment>
<keyword evidence="3" id="KW-1185">Reference proteome</keyword>
<gene>
    <name evidence="2" type="ORF">IQ247_18620</name>
</gene>
<keyword evidence="1" id="KW-0472">Membrane</keyword>
<keyword evidence="1" id="KW-1133">Transmembrane helix</keyword>
<feature type="transmembrane region" description="Helical" evidence="1">
    <location>
        <begin position="61"/>
        <end position="79"/>
    </location>
</feature>
<accession>A0A8J7F1X8</accession>
<evidence type="ECO:0000313" key="2">
    <source>
        <dbReference type="EMBL" id="MBE9214656.1"/>
    </source>
</evidence>
<feature type="transmembrane region" description="Helical" evidence="1">
    <location>
        <begin position="99"/>
        <end position="119"/>
    </location>
</feature>
<evidence type="ECO:0000313" key="3">
    <source>
        <dbReference type="Proteomes" id="UP000620559"/>
    </source>
</evidence>
<protein>
    <submittedName>
        <fullName evidence="2">Armadillo-type fold-containing protein</fullName>
    </submittedName>
</protein>
<keyword evidence="1" id="KW-0812">Transmembrane</keyword>
<feature type="transmembrane region" description="Helical" evidence="1">
    <location>
        <begin position="125"/>
        <end position="149"/>
    </location>
</feature>
<organism evidence="2 3">
    <name type="scientific">Plectonema cf. radiosum LEGE 06105</name>
    <dbReference type="NCBI Taxonomy" id="945769"/>
    <lineage>
        <taxon>Bacteria</taxon>
        <taxon>Bacillati</taxon>
        <taxon>Cyanobacteriota</taxon>
        <taxon>Cyanophyceae</taxon>
        <taxon>Oscillatoriophycideae</taxon>
        <taxon>Oscillatoriales</taxon>
        <taxon>Microcoleaceae</taxon>
        <taxon>Plectonema</taxon>
    </lineage>
</organism>
<dbReference type="AlphaFoldDB" id="A0A8J7F1X8"/>
<feature type="transmembrane region" description="Helical" evidence="1">
    <location>
        <begin position="39"/>
        <end position="55"/>
    </location>
</feature>
<name>A0A8J7F1X8_9CYAN</name>